<evidence type="ECO:0000313" key="2">
    <source>
        <dbReference type="Proteomes" id="UP001590950"/>
    </source>
</evidence>
<protein>
    <recommendedName>
        <fullName evidence="3">3'-5' exonuclease domain-containing protein</fullName>
    </recommendedName>
</protein>
<comment type="caution">
    <text evidence="1">The sequence shown here is derived from an EMBL/GenBank/DDBJ whole genome shotgun (WGS) entry which is preliminary data.</text>
</comment>
<organism evidence="1 2">
    <name type="scientific">Stereocaulon virgatum</name>
    <dbReference type="NCBI Taxonomy" id="373712"/>
    <lineage>
        <taxon>Eukaryota</taxon>
        <taxon>Fungi</taxon>
        <taxon>Dikarya</taxon>
        <taxon>Ascomycota</taxon>
        <taxon>Pezizomycotina</taxon>
        <taxon>Lecanoromycetes</taxon>
        <taxon>OSLEUM clade</taxon>
        <taxon>Lecanoromycetidae</taxon>
        <taxon>Lecanorales</taxon>
        <taxon>Lecanorineae</taxon>
        <taxon>Stereocaulaceae</taxon>
        <taxon>Stereocaulon</taxon>
    </lineage>
</organism>
<evidence type="ECO:0008006" key="3">
    <source>
        <dbReference type="Google" id="ProtNLM"/>
    </source>
</evidence>
<dbReference type="InterPro" id="IPR012337">
    <property type="entry name" value="RNaseH-like_sf"/>
</dbReference>
<proteinExistence type="predicted"/>
<dbReference type="SUPFAM" id="SSF53098">
    <property type="entry name" value="Ribonuclease H-like"/>
    <property type="match status" value="1"/>
</dbReference>
<dbReference type="EMBL" id="JBEFKJ010000003">
    <property type="protein sequence ID" value="KAL2046920.1"/>
    <property type="molecule type" value="Genomic_DNA"/>
</dbReference>
<accession>A0ABR4ANV7</accession>
<reference evidence="1 2" key="1">
    <citation type="submission" date="2024-09" db="EMBL/GenBank/DDBJ databases">
        <title>Rethinking Asexuality: The Enigmatic Case of Functional Sexual Genes in Lepraria (Stereocaulaceae).</title>
        <authorList>
            <person name="Doellman M."/>
            <person name="Sun Y."/>
            <person name="Barcenas-Pena A."/>
            <person name="Lumbsch H.T."/>
            <person name="Grewe F."/>
        </authorList>
    </citation>
    <scope>NUCLEOTIDE SEQUENCE [LARGE SCALE GENOMIC DNA]</scope>
    <source>
        <strain evidence="1 2">Mercado 3170</strain>
    </source>
</reference>
<dbReference type="Gene3D" id="3.30.420.10">
    <property type="entry name" value="Ribonuclease H-like superfamily/Ribonuclease H"/>
    <property type="match status" value="1"/>
</dbReference>
<keyword evidence="2" id="KW-1185">Reference proteome</keyword>
<sequence length="224" mass="25625">MLENADIPKCIWDVRNDADALWALYHVGLANVTDIQLLENASRASDKTYIRGLDKSIQFDLKLGFMEIHRWIRTKKEIQSRMLADVFSARPIDAKMAQYCANDVIHLPDLHALYLRRIQGDWLAMATEESARRVAEAHSPGYEPQSPTKKLGPWGSGAEKYIVTSDMLLDELEDKRMEDLERDMLGYDEDVGYYDYDEYDDWSTNAADGAFCPEALDSCWDKSG</sequence>
<dbReference type="Proteomes" id="UP001590950">
    <property type="component" value="Unassembled WGS sequence"/>
</dbReference>
<dbReference type="InterPro" id="IPR036397">
    <property type="entry name" value="RNaseH_sf"/>
</dbReference>
<dbReference type="PANTHER" id="PTHR43040">
    <property type="entry name" value="RIBONUCLEASE D"/>
    <property type="match status" value="1"/>
</dbReference>
<gene>
    <name evidence="1" type="ORF">N7G274_000938</name>
</gene>
<name>A0ABR4ANV7_9LECA</name>
<evidence type="ECO:0000313" key="1">
    <source>
        <dbReference type="EMBL" id="KAL2046920.1"/>
    </source>
</evidence>
<dbReference type="PANTHER" id="PTHR43040:SF1">
    <property type="entry name" value="RIBONUCLEASE D"/>
    <property type="match status" value="1"/>
</dbReference>